<gene>
    <name evidence="2" type="ORF">CC117_07545</name>
</gene>
<dbReference type="RefSeq" id="WP_071090655.1">
    <property type="nucleotide sequence ID" value="NZ_MBLM01000163.1"/>
</dbReference>
<evidence type="ECO:0000313" key="3">
    <source>
        <dbReference type="Proteomes" id="UP000179627"/>
    </source>
</evidence>
<accession>A0A1S1Q6M5</accession>
<dbReference type="Gene3D" id="1.10.3290.10">
    <property type="entry name" value="Fido-like domain"/>
    <property type="match status" value="1"/>
</dbReference>
<dbReference type="PROSITE" id="PS51459">
    <property type="entry name" value="FIDO"/>
    <property type="match status" value="1"/>
</dbReference>
<protein>
    <recommendedName>
        <fullName evidence="1">Fido domain-containing protein</fullName>
    </recommendedName>
</protein>
<dbReference type="Proteomes" id="UP000179627">
    <property type="component" value="Unassembled WGS sequence"/>
</dbReference>
<reference evidence="3" key="1">
    <citation type="submission" date="2016-07" db="EMBL/GenBank/DDBJ databases">
        <title>Sequence Frankia sp. strain CcI1.17.</title>
        <authorList>
            <person name="Ghodhbane-Gtari F."/>
            <person name="Swanson E."/>
            <person name="Gueddou A."/>
            <person name="Morris K."/>
            <person name="Hezbri K."/>
            <person name="Ktari A."/>
            <person name="Nouioui I."/>
            <person name="Abebe-Akele F."/>
            <person name="Simpson S."/>
            <person name="Thomas K."/>
            <person name="Gtari M."/>
            <person name="Tisa L.S."/>
            <person name="Hurst S."/>
        </authorList>
    </citation>
    <scope>NUCLEOTIDE SEQUENCE [LARGE SCALE GENOMIC DNA]</scope>
    <source>
        <strain evidence="3">Cc1.17</strain>
    </source>
</reference>
<keyword evidence="3" id="KW-1185">Reference proteome</keyword>
<comment type="caution">
    <text evidence="2">The sequence shown here is derived from an EMBL/GenBank/DDBJ whole genome shotgun (WGS) entry which is preliminary data.</text>
</comment>
<dbReference type="InterPro" id="IPR003812">
    <property type="entry name" value="Fido"/>
</dbReference>
<feature type="domain" description="Fido" evidence="1">
    <location>
        <begin position="135"/>
        <end position="297"/>
    </location>
</feature>
<dbReference type="AlphaFoldDB" id="A0A1S1Q6M5"/>
<name>A0A1S1Q6M5_9ACTN</name>
<proteinExistence type="predicted"/>
<dbReference type="InterPro" id="IPR036597">
    <property type="entry name" value="Fido-like_dom_sf"/>
</dbReference>
<dbReference type="OrthoDB" id="5241763at2"/>
<dbReference type="EMBL" id="MBLM01000163">
    <property type="protein sequence ID" value="OHV29229.1"/>
    <property type="molecule type" value="Genomic_DNA"/>
</dbReference>
<organism evidence="2 3">
    <name type="scientific">Parafrankia colletiae</name>
    <dbReference type="NCBI Taxonomy" id="573497"/>
    <lineage>
        <taxon>Bacteria</taxon>
        <taxon>Bacillati</taxon>
        <taxon>Actinomycetota</taxon>
        <taxon>Actinomycetes</taxon>
        <taxon>Frankiales</taxon>
        <taxon>Frankiaceae</taxon>
        <taxon>Parafrankia</taxon>
    </lineage>
</organism>
<sequence length="330" mass="32579">MTARSAVPVAAADPLSQVAAIPGVGDAATAARASVDTLLRHRILRRRSAEVTAEASLRAARASAALEGHDVPLDVLRAHLGDQLPAGEATSGAAVGPAGSAGADAGADAENLGVTLGAVRLYAELGTLAPAWERAPRQALARMHLLAGRGLLPDTVLGRPRTASSDAVAGGRAVAGGGEPVFAGGLGLPTVSALEMSARLDGLTAVLTAPTAAPAIVVAAVVHGELLAIRPFGALDGIIARAAARLVLISRGLDPKALVATDVGHLELDRPAGGTGTDDGDEPAGAYSAALAAYLAGGPDGVGTWVRHCATAVGLAARESLAVCEALSRG</sequence>
<evidence type="ECO:0000313" key="2">
    <source>
        <dbReference type="EMBL" id="OHV29229.1"/>
    </source>
</evidence>
<evidence type="ECO:0000259" key="1">
    <source>
        <dbReference type="PROSITE" id="PS51459"/>
    </source>
</evidence>